<reference evidence="2 3" key="1">
    <citation type="journal article" date="2011" name="Stand. Genomic Sci.">
        <title>Complete genome sequence of Nitratifractor salsuginis type strain (E9I37-1).</title>
        <authorList>
            <person name="Anderson I."/>
            <person name="Sikorski J."/>
            <person name="Zeytun A."/>
            <person name="Nolan M."/>
            <person name="Lapidus A."/>
            <person name="Lucas S."/>
            <person name="Hammon N."/>
            <person name="Deshpande S."/>
            <person name="Cheng J.F."/>
            <person name="Tapia R."/>
            <person name="Han C."/>
            <person name="Goodwin L."/>
            <person name="Pitluck S."/>
            <person name="Liolios K."/>
            <person name="Pagani I."/>
            <person name="Ivanova N."/>
            <person name="Huntemann M."/>
            <person name="Mavromatis K."/>
            <person name="Ovchinikova G."/>
            <person name="Pati A."/>
            <person name="Chen A."/>
            <person name="Palaniappan K."/>
            <person name="Land M."/>
            <person name="Hauser L."/>
            <person name="Brambilla E.M."/>
            <person name="Ngatchou-Djao O.D."/>
            <person name="Rohde M."/>
            <person name="Tindall B.J."/>
            <person name="Goker M."/>
            <person name="Detter J.C."/>
            <person name="Woyke T."/>
            <person name="Bristow J."/>
            <person name="Eisen J.A."/>
            <person name="Markowitz V."/>
            <person name="Hugenholtz P."/>
            <person name="Klenk H.P."/>
            <person name="Kyrpides N.C."/>
        </authorList>
    </citation>
    <scope>NUCLEOTIDE SEQUENCE [LARGE SCALE GENOMIC DNA]</scope>
    <source>
        <strain evidence="3">DSM 16511 / JCM 12458 / E9I37-1</strain>
    </source>
</reference>
<organism evidence="2 3">
    <name type="scientific">Nitratifractor salsuginis (strain DSM 16511 / JCM 12458 / E9I37-1)</name>
    <dbReference type="NCBI Taxonomy" id="749222"/>
    <lineage>
        <taxon>Bacteria</taxon>
        <taxon>Pseudomonadati</taxon>
        <taxon>Campylobacterota</taxon>
        <taxon>Epsilonproteobacteria</taxon>
        <taxon>Campylobacterales</taxon>
        <taxon>Sulfurovaceae</taxon>
        <taxon>Nitratifractor</taxon>
    </lineage>
</organism>
<evidence type="ECO:0000313" key="2">
    <source>
        <dbReference type="EMBL" id="ADV46813.1"/>
    </source>
</evidence>
<sequence>MLSQFFRLEGAYLVLAGIILLITLYVSTRPFMSKGAPKKALFWVGLVLILFIGGHYWVTSSRIAEVKAAFEQGKPILCESRAIRTAAQSIEIRKGIADWHLEGDNFVSPQYVRPFSAARCIVKKSLKAF</sequence>
<dbReference type="STRING" id="749222.Nitsa_1565"/>
<proteinExistence type="predicted"/>
<dbReference type="RefSeq" id="WP_013554502.1">
    <property type="nucleotide sequence ID" value="NC_014935.1"/>
</dbReference>
<accession>E6X0G3</accession>
<feature type="transmembrane region" description="Helical" evidence="1">
    <location>
        <begin position="12"/>
        <end position="28"/>
    </location>
</feature>
<keyword evidence="3" id="KW-1185">Reference proteome</keyword>
<name>E6X0G3_NITSE</name>
<keyword evidence="1" id="KW-0472">Membrane</keyword>
<dbReference type="EMBL" id="CP002452">
    <property type="protein sequence ID" value="ADV46813.1"/>
    <property type="molecule type" value="Genomic_DNA"/>
</dbReference>
<reference evidence="3" key="2">
    <citation type="submission" date="2011-01" db="EMBL/GenBank/DDBJ databases">
        <title>The complete genome of Nitratifractor salsuginis DSM 16511.</title>
        <authorList>
            <consortium name="US DOE Joint Genome Institute (JGI-PGF)"/>
            <person name="Lucas S."/>
            <person name="Copeland A."/>
            <person name="Lapidus A."/>
            <person name="Bruce D."/>
            <person name="Goodwin L."/>
            <person name="Pitluck S."/>
            <person name="Kyrpides N."/>
            <person name="Mavromatis K."/>
            <person name="Ivanova N."/>
            <person name="Mikhailova N."/>
            <person name="Zeytun A."/>
            <person name="Detter J.C."/>
            <person name="Tapia R."/>
            <person name="Han C."/>
            <person name="Land M."/>
            <person name="Hauser L."/>
            <person name="Markowitz V."/>
            <person name="Cheng J.-F."/>
            <person name="Hugenholtz P."/>
            <person name="Woyke T."/>
            <person name="Wu D."/>
            <person name="Tindall B."/>
            <person name="Schuetze A."/>
            <person name="Brambilla E."/>
            <person name="Klenk H.-P."/>
            <person name="Eisen J.A."/>
        </authorList>
    </citation>
    <scope>NUCLEOTIDE SEQUENCE [LARGE SCALE GENOMIC DNA]</scope>
    <source>
        <strain evidence="3">DSM 16511 / JCM 12458 / E9I37-1</strain>
    </source>
</reference>
<dbReference type="HOGENOM" id="CLU_2036859_0_0_7"/>
<keyword evidence="1" id="KW-0812">Transmembrane</keyword>
<dbReference type="Proteomes" id="UP000008633">
    <property type="component" value="Chromosome"/>
</dbReference>
<protein>
    <submittedName>
        <fullName evidence="2">Uncharacterized protein</fullName>
    </submittedName>
</protein>
<dbReference type="eggNOG" id="ENOG50319E7">
    <property type="taxonomic scope" value="Bacteria"/>
</dbReference>
<evidence type="ECO:0000256" key="1">
    <source>
        <dbReference type="SAM" id="Phobius"/>
    </source>
</evidence>
<feature type="transmembrane region" description="Helical" evidence="1">
    <location>
        <begin position="40"/>
        <end position="58"/>
    </location>
</feature>
<evidence type="ECO:0000313" key="3">
    <source>
        <dbReference type="Proteomes" id="UP000008633"/>
    </source>
</evidence>
<keyword evidence="1" id="KW-1133">Transmembrane helix</keyword>
<gene>
    <name evidence="2" type="ordered locus">Nitsa_1565</name>
</gene>
<dbReference type="AlphaFoldDB" id="E6X0G3"/>
<dbReference type="OrthoDB" id="5348851at2"/>
<dbReference type="KEGG" id="nsa:Nitsa_1565"/>